<dbReference type="AlphaFoldDB" id="A0A4S4A345"/>
<proteinExistence type="predicted"/>
<evidence type="ECO:0000256" key="1">
    <source>
        <dbReference type="SAM" id="Phobius"/>
    </source>
</evidence>
<keyword evidence="1" id="KW-0472">Membrane</keyword>
<protein>
    <submittedName>
        <fullName evidence="2">Uncharacterized protein</fullName>
    </submittedName>
</protein>
<evidence type="ECO:0000313" key="2">
    <source>
        <dbReference type="EMBL" id="THF52839.1"/>
    </source>
</evidence>
<keyword evidence="1" id="KW-0812">Transmembrane</keyword>
<gene>
    <name evidence="2" type="ORF">E6C50_01105</name>
</gene>
<name>A0A4S4A345_9FLAO</name>
<accession>A0A4S4A345</accession>
<dbReference type="Proteomes" id="UP000307507">
    <property type="component" value="Unassembled WGS sequence"/>
</dbReference>
<feature type="transmembrane region" description="Helical" evidence="1">
    <location>
        <begin position="33"/>
        <end position="52"/>
    </location>
</feature>
<dbReference type="EMBL" id="SSNZ01000001">
    <property type="protein sequence ID" value="THF52839.1"/>
    <property type="molecule type" value="Genomic_DNA"/>
</dbReference>
<dbReference type="RefSeq" id="WP_136401364.1">
    <property type="nucleotide sequence ID" value="NZ_SSNZ01000001.1"/>
</dbReference>
<keyword evidence="1" id="KW-1133">Transmembrane helix</keyword>
<organism evidence="2 3">
    <name type="scientific">Flavobacterium supellecticarium</name>
    <dbReference type="NCBI Taxonomy" id="2565924"/>
    <lineage>
        <taxon>Bacteria</taxon>
        <taxon>Pseudomonadati</taxon>
        <taxon>Bacteroidota</taxon>
        <taxon>Flavobacteriia</taxon>
        <taxon>Flavobacteriales</taxon>
        <taxon>Flavobacteriaceae</taxon>
        <taxon>Flavobacterium</taxon>
    </lineage>
</organism>
<evidence type="ECO:0000313" key="3">
    <source>
        <dbReference type="Proteomes" id="UP000307507"/>
    </source>
</evidence>
<reference evidence="2 3" key="1">
    <citation type="submission" date="2019-04" db="EMBL/GenBank/DDBJ databases">
        <title>Flavobacterium sp. nov. isolated from construction timber.</title>
        <authorList>
            <person name="Lin S.-Y."/>
            <person name="Chang C.-T."/>
            <person name="Young C.-C."/>
        </authorList>
    </citation>
    <scope>NUCLEOTIDE SEQUENCE [LARGE SCALE GENOMIC DNA]</scope>
    <source>
        <strain evidence="2 3">CC-CTC003</strain>
    </source>
</reference>
<dbReference type="OrthoDB" id="9846510at2"/>
<comment type="caution">
    <text evidence="2">The sequence shown here is derived from an EMBL/GenBank/DDBJ whole genome shotgun (WGS) entry which is preliminary data.</text>
</comment>
<keyword evidence="3" id="KW-1185">Reference proteome</keyword>
<feature type="transmembrane region" description="Helical" evidence="1">
    <location>
        <begin position="58"/>
        <end position="82"/>
    </location>
</feature>
<sequence length="203" mass="22903">MSNTVQAKYNFTTHKEGDDTVFQYKKTPFNYKLTFSLPLITAIPSIVIVFMLEPSSFVMGFILWFVVMIVLGLIITFVINFLRTRNASEFRVGKSGIKIGNKTYDYQHIHSYLIQDTYGNESELTVTTTVGYAPSLVGAMSQTGNLARQSGREIRKIVADSNYKICMRYGTKNVAIAKGLGLNEAEVLFDKIREIILKDTNNQ</sequence>